<dbReference type="EMBL" id="PDCK01000044">
    <property type="protein sequence ID" value="PRQ23042.1"/>
    <property type="molecule type" value="Genomic_DNA"/>
</dbReference>
<dbReference type="Proteomes" id="UP000238479">
    <property type="component" value="Chromosome 6"/>
</dbReference>
<protein>
    <submittedName>
        <fullName evidence="1">Uncharacterized protein</fullName>
    </submittedName>
</protein>
<proteinExistence type="predicted"/>
<sequence length="112" mass="11984">MQSRLVVDSNQIRQRVTVRVPVLGLILGSRGLELWWREMVSAGVPSSTIVRRWSRSKCGSATVWGGDGGGWAACATIVLGWVGLDVWTFLALVQLGACSGLDGSWARGLTLG</sequence>
<reference evidence="1 2" key="1">
    <citation type="journal article" date="2018" name="Nat. Genet.">
        <title>The Rosa genome provides new insights in the design of modern roses.</title>
        <authorList>
            <person name="Bendahmane M."/>
        </authorList>
    </citation>
    <scope>NUCLEOTIDE SEQUENCE [LARGE SCALE GENOMIC DNA]</scope>
    <source>
        <strain evidence="2">cv. Old Blush</strain>
    </source>
</reference>
<dbReference type="AlphaFoldDB" id="A0A2P6PM84"/>
<dbReference type="Gramene" id="PRQ23042">
    <property type="protein sequence ID" value="PRQ23042"/>
    <property type="gene ID" value="RchiOBHm_Chr6g0256861"/>
</dbReference>
<comment type="caution">
    <text evidence="1">The sequence shown here is derived from an EMBL/GenBank/DDBJ whole genome shotgun (WGS) entry which is preliminary data.</text>
</comment>
<accession>A0A2P6PM84</accession>
<keyword evidence="2" id="KW-1185">Reference proteome</keyword>
<name>A0A2P6PM84_ROSCH</name>
<gene>
    <name evidence="1" type="ORF">RchiOBHm_Chr6g0256861</name>
</gene>
<evidence type="ECO:0000313" key="1">
    <source>
        <dbReference type="EMBL" id="PRQ23042.1"/>
    </source>
</evidence>
<organism evidence="1 2">
    <name type="scientific">Rosa chinensis</name>
    <name type="common">China rose</name>
    <dbReference type="NCBI Taxonomy" id="74649"/>
    <lineage>
        <taxon>Eukaryota</taxon>
        <taxon>Viridiplantae</taxon>
        <taxon>Streptophyta</taxon>
        <taxon>Embryophyta</taxon>
        <taxon>Tracheophyta</taxon>
        <taxon>Spermatophyta</taxon>
        <taxon>Magnoliopsida</taxon>
        <taxon>eudicotyledons</taxon>
        <taxon>Gunneridae</taxon>
        <taxon>Pentapetalae</taxon>
        <taxon>rosids</taxon>
        <taxon>fabids</taxon>
        <taxon>Rosales</taxon>
        <taxon>Rosaceae</taxon>
        <taxon>Rosoideae</taxon>
        <taxon>Rosoideae incertae sedis</taxon>
        <taxon>Rosa</taxon>
    </lineage>
</organism>
<evidence type="ECO:0000313" key="2">
    <source>
        <dbReference type="Proteomes" id="UP000238479"/>
    </source>
</evidence>